<proteinExistence type="predicted"/>
<evidence type="ECO:0000313" key="1">
    <source>
        <dbReference type="EMBL" id="KAH7971274.1"/>
    </source>
</evidence>
<dbReference type="EMBL" id="CM023480">
    <property type="protein sequence ID" value="KAH7971274.1"/>
    <property type="molecule type" value="Genomic_DNA"/>
</dbReference>
<evidence type="ECO:0000313" key="2">
    <source>
        <dbReference type="Proteomes" id="UP000821865"/>
    </source>
</evidence>
<name>A0ACB8DL35_DERSI</name>
<dbReference type="Proteomes" id="UP000821865">
    <property type="component" value="Chromosome 11"/>
</dbReference>
<sequence>MASPRATATFRASSSTSQQGSSNPGTDLSYQQSPNCCSPTPLDNSVRPDYNCSPAEVDDVAGDARVNDNRSQRSLQRIVDGRAGEEMTESADVDAGNEGLCANTVNGEDDFMKLFSSERLPNCDLSVADAMVTLMAYSTLAGLNWSDMEKLVHVVNLLLGAECVINELPVAMRWSNVLLGGLWFGKGHPKMAKFLDVFVKEVLEMSTVKWRVDERELQSSVKVVCCCGDAPARAGVLNAKQFNGYFGCSFCLHKGARCKSAEYDRNVDAMLKQLSPQACQLINLRH</sequence>
<reference evidence="1" key="1">
    <citation type="submission" date="2020-05" db="EMBL/GenBank/DDBJ databases">
        <title>Large-scale comparative analyses of tick genomes elucidate their genetic diversity and vector capacities.</title>
        <authorList>
            <person name="Jia N."/>
            <person name="Wang J."/>
            <person name="Shi W."/>
            <person name="Du L."/>
            <person name="Sun Y."/>
            <person name="Zhan W."/>
            <person name="Jiang J."/>
            <person name="Wang Q."/>
            <person name="Zhang B."/>
            <person name="Ji P."/>
            <person name="Sakyi L.B."/>
            <person name="Cui X."/>
            <person name="Yuan T."/>
            <person name="Jiang B."/>
            <person name="Yang W."/>
            <person name="Lam T.T.-Y."/>
            <person name="Chang Q."/>
            <person name="Ding S."/>
            <person name="Wang X."/>
            <person name="Zhu J."/>
            <person name="Ruan X."/>
            <person name="Zhao L."/>
            <person name="Wei J."/>
            <person name="Que T."/>
            <person name="Du C."/>
            <person name="Cheng J."/>
            <person name="Dai P."/>
            <person name="Han X."/>
            <person name="Huang E."/>
            <person name="Gao Y."/>
            <person name="Liu J."/>
            <person name="Shao H."/>
            <person name="Ye R."/>
            <person name="Li L."/>
            <person name="Wei W."/>
            <person name="Wang X."/>
            <person name="Wang C."/>
            <person name="Yang T."/>
            <person name="Huo Q."/>
            <person name="Li W."/>
            <person name="Guo W."/>
            <person name="Chen H."/>
            <person name="Zhou L."/>
            <person name="Ni X."/>
            <person name="Tian J."/>
            <person name="Zhou Y."/>
            <person name="Sheng Y."/>
            <person name="Liu T."/>
            <person name="Pan Y."/>
            <person name="Xia L."/>
            <person name="Li J."/>
            <person name="Zhao F."/>
            <person name="Cao W."/>
        </authorList>
    </citation>
    <scope>NUCLEOTIDE SEQUENCE</scope>
    <source>
        <strain evidence="1">Dsil-2018</strain>
    </source>
</reference>
<organism evidence="1 2">
    <name type="scientific">Dermacentor silvarum</name>
    <name type="common">Tick</name>
    <dbReference type="NCBI Taxonomy" id="543639"/>
    <lineage>
        <taxon>Eukaryota</taxon>
        <taxon>Metazoa</taxon>
        <taxon>Ecdysozoa</taxon>
        <taxon>Arthropoda</taxon>
        <taxon>Chelicerata</taxon>
        <taxon>Arachnida</taxon>
        <taxon>Acari</taxon>
        <taxon>Parasitiformes</taxon>
        <taxon>Ixodida</taxon>
        <taxon>Ixodoidea</taxon>
        <taxon>Ixodidae</taxon>
        <taxon>Rhipicephalinae</taxon>
        <taxon>Dermacentor</taxon>
    </lineage>
</organism>
<keyword evidence="2" id="KW-1185">Reference proteome</keyword>
<gene>
    <name evidence="1" type="ORF">HPB49_020827</name>
</gene>
<comment type="caution">
    <text evidence="1">The sequence shown here is derived from an EMBL/GenBank/DDBJ whole genome shotgun (WGS) entry which is preliminary data.</text>
</comment>
<accession>A0ACB8DL35</accession>
<protein>
    <submittedName>
        <fullName evidence="1">Uncharacterized protein</fullName>
    </submittedName>
</protein>